<accession>A0A0F9CTM3</accession>
<dbReference type="InterPro" id="IPR001296">
    <property type="entry name" value="Glyco_trans_1"/>
</dbReference>
<protein>
    <recommendedName>
        <fullName evidence="4">Glycosyl transferase family 1 domain-containing protein</fullName>
    </recommendedName>
</protein>
<feature type="non-terminal residue" evidence="3">
    <location>
        <position position="1"/>
    </location>
</feature>
<proteinExistence type="predicted"/>
<evidence type="ECO:0000259" key="2">
    <source>
        <dbReference type="Pfam" id="PF13439"/>
    </source>
</evidence>
<dbReference type="SUPFAM" id="SSF53756">
    <property type="entry name" value="UDP-Glycosyltransferase/glycogen phosphorylase"/>
    <property type="match status" value="1"/>
</dbReference>
<dbReference type="EMBL" id="LAZR01031845">
    <property type="protein sequence ID" value="KKL52569.1"/>
    <property type="molecule type" value="Genomic_DNA"/>
</dbReference>
<sequence>YWLSGWVGQALKARWNVPHVIMFHTLGEVKNRAHISQREPDYRIAGERLVAQGADRIICASEGERRALTEHYGVPPARAVQVPCGVDTDHFRPRSRVRARRRLCLPQDEPLVLYVGRIEPLKGIDILLRAAAETEGRFCLLVVGGDSRDARRKAELRRLAAEMGIAERVFFQDAVSHERLPLYYNAADICVVPSYYESFGLVAVEAMACGVPVVASRVGGLLETVRHGETGYLVSQRCPEPFAERLELLLDNELLRRSLGRMARSAVERFRWAEVASQVEDVYHELVSQYRGVAVGAHVA</sequence>
<dbReference type="InterPro" id="IPR050194">
    <property type="entry name" value="Glycosyltransferase_grp1"/>
</dbReference>
<feature type="domain" description="Glycosyl transferase family 1" evidence="1">
    <location>
        <begin position="100"/>
        <end position="264"/>
    </location>
</feature>
<dbReference type="AlphaFoldDB" id="A0A0F9CTM3"/>
<feature type="domain" description="Glycosyltransferase subfamily 4-like N-terminal" evidence="2">
    <location>
        <begin position="3"/>
        <end position="89"/>
    </location>
</feature>
<reference evidence="3" key="1">
    <citation type="journal article" date="2015" name="Nature">
        <title>Complex archaea that bridge the gap between prokaryotes and eukaryotes.</title>
        <authorList>
            <person name="Spang A."/>
            <person name="Saw J.H."/>
            <person name="Jorgensen S.L."/>
            <person name="Zaremba-Niedzwiedzka K."/>
            <person name="Martijn J."/>
            <person name="Lind A.E."/>
            <person name="van Eijk R."/>
            <person name="Schleper C."/>
            <person name="Guy L."/>
            <person name="Ettema T.J."/>
        </authorList>
    </citation>
    <scope>NUCLEOTIDE SEQUENCE</scope>
</reference>
<dbReference type="PANTHER" id="PTHR45947:SF3">
    <property type="entry name" value="SULFOQUINOVOSYL TRANSFERASE SQD2"/>
    <property type="match status" value="1"/>
</dbReference>
<dbReference type="InterPro" id="IPR028098">
    <property type="entry name" value="Glyco_trans_4-like_N"/>
</dbReference>
<organism evidence="3">
    <name type="scientific">marine sediment metagenome</name>
    <dbReference type="NCBI Taxonomy" id="412755"/>
    <lineage>
        <taxon>unclassified sequences</taxon>
        <taxon>metagenomes</taxon>
        <taxon>ecological metagenomes</taxon>
    </lineage>
</organism>
<evidence type="ECO:0008006" key="4">
    <source>
        <dbReference type="Google" id="ProtNLM"/>
    </source>
</evidence>
<gene>
    <name evidence="3" type="ORF">LCGC14_2284170</name>
</gene>
<dbReference type="GO" id="GO:0016757">
    <property type="term" value="F:glycosyltransferase activity"/>
    <property type="evidence" value="ECO:0007669"/>
    <property type="project" value="InterPro"/>
</dbReference>
<comment type="caution">
    <text evidence="3">The sequence shown here is derived from an EMBL/GenBank/DDBJ whole genome shotgun (WGS) entry which is preliminary data.</text>
</comment>
<dbReference type="Gene3D" id="3.40.50.2000">
    <property type="entry name" value="Glycogen Phosphorylase B"/>
    <property type="match status" value="2"/>
</dbReference>
<name>A0A0F9CTM3_9ZZZZ</name>
<dbReference type="PANTHER" id="PTHR45947">
    <property type="entry name" value="SULFOQUINOVOSYL TRANSFERASE SQD2"/>
    <property type="match status" value="1"/>
</dbReference>
<evidence type="ECO:0000313" key="3">
    <source>
        <dbReference type="EMBL" id="KKL52569.1"/>
    </source>
</evidence>
<dbReference type="Pfam" id="PF13439">
    <property type="entry name" value="Glyco_transf_4"/>
    <property type="match status" value="1"/>
</dbReference>
<dbReference type="Pfam" id="PF00534">
    <property type="entry name" value="Glycos_transf_1"/>
    <property type="match status" value="1"/>
</dbReference>
<evidence type="ECO:0000259" key="1">
    <source>
        <dbReference type="Pfam" id="PF00534"/>
    </source>
</evidence>